<dbReference type="SMART" id="SM00317">
    <property type="entry name" value="SET"/>
    <property type="match status" value="1"/>
</dbReference>
<dbReference type="SMART" id="SM00028">
    <property type="entry name" value="TPR"/>
    <property type="match status" value="3"/>
</dbReference>
<evidence type="ECO:0000259" key="6">
    <source>
        <dbReference type="PROSITE" id="PS51007"/>
    </source>
</evidence>
<dbReference type="InterPro" id="IPR019734">
    <property type="entry name" value="TPR_rpt"/>
</dbReference>
<dbReference type="PROSITE" id="PS50005">
    <property type="entry name" value="TPR"/>
    <property type="match status" value="1"/>
</dbReference>
<dbReference type="PANTHER" id="PTHR42993:SF1">
    <property type="entry name" value="MAOC-LIKE DEHYDRATASE DOMAIN-CONTAINING PROTEIN"/>
    <property type="match status" value="1"/>
</dbReference>
<dbReference type="PROSITE" id="PS50280">
    <property type="entry name" value="SET"/>
    <property type="match status" value="1"/>
</dbReference>
<dbReference type="PROSITE" id="PS51007">
    <property type="entry name" value="CYTC"/>
    <property type="match status" value="1"/>
</dbReference>
<gene>
    <name evidence="7" type="ORF">RB653_003869</name>
</gene>
<dbReference type="GO" id="GO:0020037">
    <property type="term" value="F:heme binding"/>
    <property type="evidence" value="ECO:0007669"/>
    <property type="project" value="InterPro"/>
</dbReference>
<evidence type="ECO:0000256" key="4">
    <source>
        <dbReference type="PROSITE-ProRule" id="PRU00433"/>
    </source>
</evidence>
<dbReference type="Gene3D" id="2.170.270.10">
    <property type="entry name" value="SET domain"/>
    <property type="match status" value="2"/>
</dbReference>
<dbReference type="Pfam" id="PF00856">
    <property type="entry name" value="SET"/>
    <property type="match status" value="1"/>
</dbReference>
<evidence type="ECO:0000256" key="2">
    <source>
        <dbReference type="ARBA" id="ARBA00023004"/>
    </source>
</evidence>
<dbReference type="GO" id="GO:0009055">
    <property type="term" value="F:electron transfer activity"/>
    <property type="evidence" value="ECO:0007669"/>
    <property type="project" value="InterPro"/>
</dbReference>
<dbReference type="EMBL" id="JAVFKY010000001">
    <property type="protein sequence ID" value="KAK5582286.1"/>
    <property type="molecule type" value="Genomic_DNA"/>
</dbReference>
<reference evidence="7 8" key="1">
    <citation type="submission" date="2023-11" db="EMBL/GenBank/DDBJ databases">
        <title>Dfirmibasis_genome.</title>
        <authorList>
            <person name="Edelbroek B."/>
            <person name="Kjellin J."/>
            <person name="Jerlstrom-Hultqvist J."/>
            <person name="Soderbom F."/>
        </authorList>
    </citation>
    <scope>NUCLEOTIDE SEQUENCE [LARGE SCALE GENOMIC DNA]</scope>
    <source>
        <strain evidence="7 8">TNS-C-14</strain>
    </source>
</reference>
<name>A0AAN7YWC4_9MYCE</name>
<comment type="caution">
    <text evidence="7">The sequence shown here is derived from an EMBL/GenBank/DDBJ whole genome shotgun (WGS) entry which is preliminary data.</text>
</comment>
<dbReference type="Gene3D" id="1.25.40.10">
    <property type="entry name" value="Tetratricopeptide repeat domain"/>
    <property type="match status" value="1"/>
</dbReference>
<keyword evidence="1 4" id="KW-0479">Metal-binding</keyword>
<evidence type="ECO:0000259" key="5">
    <source>
        <dbReference type="PROSITE" id="PS50280"/>
    </source>
</evidence>
<organism evidence="7 8">
    <name type="scientific">Dictyostelium firmibasis</name>
    <dbReference type="NCBI Taxonomy" id="79012"/>
    <lineage>
        <taxon>Eukaryota</taxon>
        <taxon>Amoebozoa</taxon>
        <taxon>Evosea</taxon>
        <taxon>Eumycetozoa</taxon>
        <taxon>Dictyostelia</taxon>
        <taxon>Dictyosteliales</taxon>
        <taxon>Dictyosteliaceae</taxon>
        <taxon>Dictyostelium</taxon>
    </lineage>
</organism>
<evidence type="ECO:0000256" key="3">
    <source>
        <dbReference type="PROSITE-ProRule" id="PRU00339"/>
    </source>
</evidence>
<keyword evidence="8" id="KW-1185">Reference proteome</keyword>
<dbReference type="AlphaFoldDB" id="A0AAN7YWC4"/>
<dbReference type="SUPFAM" id="SSF144232">
    <property type="entry name" value="HIT/MYND zinc finger-like"/>
    <property type="match status" value="1"/>
</dbReference>
<dbReference type="InterPro" id="IPR011990">
    <property type="entry name" value="TPR-like_helical_dom_sf"/>
</dbReference>
<dbReference type="SUPFAM" id="SSF82199">
    <property type="entry name" value="SET domain"/>
    <property type="match status" value="1"/>
</dbReference>
<dbReference type="InterPro" id="IPR001214">
    <property type="entry name" value="SET_dom"/>
</dbReference>
<dbReference type="GO" id="GO:0046872">
    <property type="term" value="F:metal ion binding"/>
    <property type="evidence" value="ECO:0007669"/>
    <property type="project" value="UniProtKB-KW"/>
</dbReference>
<dbReference type="InterPro" id="IPR009056">
    <property type="entry name" value="Cyt_c-like_dom"/>
</dbReference>
<dbReference type="Proteomes" id="UP001344447">
    <property type="component" value="Unassembled WGS sequence"/>
</dbReference>
<feature type="domain" description="Cytochrome c" evidence="6">
    <location>
        <begin position="256"/>
        <end position="397"/>
    </location>
</feature>
<keyword evidence="2 4" id="KW-0408">Iron</keyword>
<dbReference type="PANTHER" id="PTHR42993">
    <property type="entry name" value="MAOC-LIKE DEHYDRATASE DOMAIN-CONTAINING PROTEIN"/>
    <property type="match status" value="1"/>
</dbReference>
<protein>
    <recommendedName>
        <fullName evidence="9">SET domain-containing protein</fullName>
    </recommendedName>
</protein>
<accession>A0AAN7YWC4</accession>
<evidence type="ECO:0000256" key="1">
    <source>
        <dbReference type="ARBA" id="ARBA00022723"/>
    </source>
</evidence>
<sequence>MLNRLQSLKKNQNLIKICCFNSTTRYNSNYYCTYTTPINSTRGGDIFSTKSSNDAIKGTIRTQDDIDKEIQIFDSKVGKEKVPVDPASLKLSNDIQGAIEKAYHEFQDGKYEEALKRYYWVLSKTPYDCSVLILRSTVLENISRYSEAITDCNTIIKISTDGEILAEAFLIKGICLMRQGKYNESIVAFEKSLVLVPNPKIIDLKREAESMLFPDSVVVPTHEDDYEFFNGLSSTLMNNAIVKKSPIHGRGIFATRDIDEEELIFESPSLLSIPSDLAKNKYDKYDTEHCNNCHLSLKPLLLDNEKEIIESREFPKIEDTLSRMTNLPLGDISGICCPKCNTAVFCSSDCESQGMARHKLICTGSSSNLHHNFLDKFYHEISKQDTEDRTTYLLMLQIFSLQYTTGGDQNEPLRSMQLDQFMKRLVHSEPSKHQTSYLSRNDTKIYNLLKGIFSNREISKEIYHRVKSIIQLNSVVFPTSRIKVLSEKNPMDELGYSFDFQEIPSQQLISILMQGSFFNHSCEPNVFVATPVVNDKSIRFCSRRPIKKGEELFISYLEGTKMDTETRRVTLKSTHSFICNCQSCISKKTIDVLSLLD</sequence>
<evidence type="ECO:0000313" key="7">
    <source>
        <dbReference type="EMBL" id="KAK5582286.1"/>
    </source>
</evidence>
<dbReference type="SUPFAM" id="SSF48452">
    <property type="entry name" value="TPR-like"/>
    <property type="match status" value="1"/>
</dbReference>
<evidence type="ECO:0008006" key="9">
    <source>
        <dbReference type="Google" id="ProtNLM"/>
    </source>
</evidence>
<dbReference type="CDD" id="cd20071">
    <property type="entry name" value="SET_SMYD"/>
    <property type="match status" value="1"/>
</dbReference>
<keyword evidence="4" id="KW-0349">Heme</keyword>
<dbReference type="InterPro" id="IPR046341">
    <property type="entry name" value="SET_dom_sf"/>
</dbReference>
<evidence type="ECO:0000313" key="8">
    <source>
        <dbReference type="Proteomes" id="UP001344447"/>
    </source>
</evidence>
<feature type="repeat" description="TPR" evidence="3">
    <location>
        <begin position="166"/>
        <end position="199"/>
    </location>
</feature>
<keyword evidence="3" id="KW-0802">TPR repeat</keyword>
<proteinExistence type="predicted"/>
<feature type="domain" description="SET" evidence="5">
    <location>
        <begin position="238"/>
        <end position="557"/>
    </location>
</feature>